<dbReference type="Pfam" id="PF01614">
    <property type="entry name" value="IclR_C"/>
    <property type="match status" value="1"/>
</dbReference>
<dbReference type="InterPro" id="IPR036388">
    <property type="entry name" value="WH-like_DNA-bd_sf"/>
</dbReference>
<dbReference type="PROSITE" id="PS51078">
    <property type="entry name" value="ICLR_ED"/>
    <property type="match status" value="1"/>
</dbReference>
<dbReference type="SUPFAM" id="SSF46785">
    <property type="entry name" value="Winged helix' DNA-binding domain"/>
    <property type="match status" value="1"/>
</dbReference>
<dbReference type="RefSeq" id="WP_386728144.1">
    <property type="nucleotide sequence ID" value="NZ_JBHSTP010000001.1"/>
</dbReference>
<reference evidence="7" key="1">
    <citation type="journal article" date="2019" name="Int. J. Syst. Evol. Microbiol.">
        <title>The Global Catalogue of Microorganisms (GCM) 10K type strain sequencing project: providing services to taxonomists for standard genome sequencing and annotation.</title>
        <authorList>
            <consortium name="The Broad Institute Genomics Platform"/>
            <consortium name="The Broad Institute Genome Sequencing Center for Infectious Disease"/>
            <person name="Wu L."/>
            <person name="Ma J."/>
        </authorList>
    </citation>
    <scope>NUCLEOTIDE SEQUENCE [LARGE SCALE GENOMIC DNA]</scope>
    <source>
        <strain evidence="7">CCUG 43304</strain>
    </source>
</reference>
<dbReference type="InterPro" id="IPR050707">
    <property type="entry name" value="HTH_MetabolicPath_Reg"/>
</dbReference>
<evidence type="ECO:0000256" key="1">
    <source>
        <dbReference type="ARBA" id="ARBA00023015"/>
    </source>
</evidence>
<evidence type="ECO:0000313" key="6">
    <source>
        <dbReference type="EMBL" id="MFC6355388.1"/>
    </source>
</evidence>
<comment type="caution">
    <text evidence="6">The sequence shown here is derived from an EMBL/GenBank/DDBJ whole genome shotgun (WGS) entry which is preliminary data.</text>
</comment>
<dbReference type="Gene3D" id="1.10.10.10">
    <property type="entry name" value="Winged helix-like DNA-binding domain superfamily/Winged helix DNA-binding domain"/>
    <property type="match status" value="1"/>
</dbReference>
<dbReference type="InterPro" id="IPR005471">
    <property type="entry name" value="Tscrpt_reg_IclR_N"/>
</dbReference>
<dbReference type="PROSITE" id="PS51077">
    <property type="entry name" value="HTH_ICLR"/>
    <property type="match status" value="1"/>
</dbReference>
<dbReference type="PANTHER" id="PTHR30136:SF35">
    <property type="entry name" value="HTH-TYPE TRANSCRIPTIONAL REGULATOR RV1719"/>
    <property type="match status" value="1"/>
</dbReference>
<accession>A0ABW1VEW4</accession>
<feature type="domain" description="HTH iclR-type" evidence="4">
    <location>
        <begin position="11"/>
        <end position="72"/>
    </location>
</feature>
<keyword evidence="2" id="KW-0238">DNA-binding</keyword>
<dbReference type="InterPro" id="IPR014757">
    <property type="entry name" value="Tscrpt_reg_IclR_C"/>
</dbReference>
<keyword evidence="7" id="KW-1185">Reference proteome</keyword>
<dbReference type="Pfam" id="PF09339">
    <property type="entry name" value="HTH_IclR"/>
    <property type="match status" value="1"/>
</dbReference>
<dbReference type="Proteomes" id="UP001596306">
    <property type="component" value="Unassembled WGS sequence"/>
</dbReference>
<dbReference type="EMBL" id="JBHSTP010000001">
    <property type="protein sequence ID" value="MFC6355388.1"/>
    <property type="molecule type" value="Genomic_DNA"/>
</dbReference>
<feature type="domain" description="IclR-ED" evidence="5">
    <location>
        <begin position="73"/>
        <end position="255"/>
    </location>
</feature>
<evidence type="ECO:0000259" key="4">
    <source>
        <dbReference type="PROSITE" id="PS51077"/>
    </source>
</evidence>
<name>A0ABW1VEW4_9MICO</name>
<gene>
    <name evidence="6" type="ORF">ACFQB0_04610</name>
</gene>
<evidence type="ECO:0000259" key="5">
    <source>
        <dbReference type="PROSITE" id="PS51078"/>
    </source>
</evidence>
<dbReference type="SMART" id="SM00346">
    <property type="entry name" value="HTH_ICLR"/>
    <property type="match status" value="1"/>
</dbReference>
<organism evidence="6 7">
    <name type="scientific">Luethyella okanaganae</name>
    <dbReference type="NCBI Taxonomy" id="69372"/>
    <lineage>
        <taxon>Bacteria</taxon>
        <taxon>Bacillati</taxon>
        <taxon>Actinomycetota</taxon>
        <taxon>Actinomycetes</taxon>
        <taxon>Micrococcales</taxon>
        <taxon>Microbacteriaceae</taxon>
        <taxon>Luethyella</taxon>
    </lineage>
</organism>
<dbReference type="SUPFAM" id="SSF55781">
    <property type="entry name" value="GAF domain-like"/>
    <property type="match status" value="1"/>
</dbReference>
<evidence type="ECO:0000256" key="3">
    <source>
        <dbReference type="ARBA" id="ARBA00023163"/>
    </source>
</evidence>
<sequence length="260" mass="27265">MSIAVSAPGGLEILSKADSVVQLLERHGELTAAAIAEGVCEPVSSTYRLLTNLTSIGWIDQGSRRGLFRLGVYFMRVGGRLEDRISVRDASVPSLKSLLAATGATSFLCLRRGIRAVCVERFEGSDVRSLALALGDSLPLYLGAAPVALFAHLPASEREAIIDQFDAARAGDSAIPSRDELARIAEETRARGYSISDGDVTPGIASVGAPVFNHRGELEAAVSISGLRTTVLSNTVPTVALVLDAALTTSRALGYLGGEE</sequence>
<evidence type="ECO:0000256" key="2">
    <source>
        <dbReference type="ARBA" id="ARBA00023125"/>
    </source>
</evidence>
<dbReference type="InterPro" id="IPR029016">
    <property type="entry name" value="GAF-like_dom_sf"/>
</dbReference>
<dbReference type="Gene3D" id="3.30.450.40">
    <property type="match status" value="1"/>
</dbReference>
<dbReference type="InterPro" id="IPR036390">
    <property type="entry name" value="WH_DNA-bd_sf"/>
</dbReference>
<protein>
    <submittedName>
        <fullName evidence="6">IclR family transcriptional regulator</fullName>
    </submittedName>
</protein>
<keyword evidence="1" id="KW-0805">Transcription regulation</keyword>
<dbReference type="PANTHER" id="PTHR30136">
    <property type="entry name" value="HELIX-TURN-HELIX TRANSCRIPTIONAL REGULATOR, ICLR FAMILY"/>
    <property type="match status" value="1"/>
</dbReference>
<evidence type="ECO:0000313" key="7">
    <source>
        <dbReference type="Proteomes" id="UP001596306"/>
    </source>
</evidence>
<proteinExistence type="predicted"/>
<keyword evidence="3" id="KW-0804">Transcription</keyword>